<comment type="similarity">
    <text evidence="5">Belongs to the class II fructose-bisphosphate aldolase family.</text>
</comment>
<comment type="cofactor">
    <cofactor evidence="2">
        <name>Zn(2+)</name>
        <dbReference type="ChEBI" id="CHEBI:29105"/>
    </cofactor>
</comment>
<comment type="caution">
    <text evidence="13">The sequence shown here is derived from an EMBL/GenBank/DDBJ whole genome shotgun (WGS) entry which is preliminary data.</text>
</comment>
<evidence type="ECO:0000256" key="10">
    <source>
        <dbReference type="ARBA" id="ARBA00023239"/>
    </source>
</evidence>
<dbReference type="CDD" id="cd00946">
    <property type="entry name" value="FBP_aldolase_IIA"/>
    <property type="match status" value="1"/>
</dbReference>
<dbReference type="GO" id="GO:0006096">
    <property type="term" value="P:glycolytic process"/>
    <property type="evidence" value="ECO:0007669"/>
    <property type="project" value="UniProtKB-KW"/>
</dbReference>
<evidence type="ECO:0000256" key="9">
    <source>
        <dbReference type="ARBA" id="ARBA00023152"/>
    </source>
</evidence>
<organism evidence="13 14">
    <name type="scientific">Skeletonema marinoi</name>
    <dbReference type="NCBI Taxonomy" id="267567"/>
    <lineage>
        <taxon>Eukaryota</taxon>
        <taxon>Sar</taxon>
        <taxon>Stramenopiles</taxon>
        <taxon>Ochrophyta</taxon>
        <taxon>Bacillariophyta</taxon>
        <taxon>Coscinodiscophyceae</taxon>
        <taxon>Thalassiosirophycidae</taxon>
        <taxon>Thalassiosirales</taxon>
        <taxon>Skeletonemataceae</taxon>
        <taxon>Skeletonema</taxon>
        <taxon>Skeletonema marinoi-dohrnii complex</taxon>
    </lineage>
</organism>
<dbReference type="GO" id="GO:0004332">
    <property type="term" value="F:fructose-bisphosphate aldolase activity"/>
    <property type="evidence" value="ECO:0007669"/>
    <property type="project" value="UniProtKB-EC"/>
</dbReference>
<dbReference type="GO" id="GO:0006094">
    <property type="term" value="P:gluconeogenesis"/>
    <property type="evidence" value="ECO:0007669"/>
    <property type="project" value="TreeGrafter"/>
</dbReference>
<dbReference type="InterPro" id="IPR013785">
    <property type="entry name" value="Aldolase_TIM"/>
</dbReference>
<comment type="function">
    <text evidence="3">Catalyzes the aldol condensation of dihydroxyacetone phosphate (DHAP or glycerone-phosphate) with glyceraldehyde 3-phosphate (G3P) to form fructose 1,6-bisphosphate (FBP) in gluconeogenesis and the reverse reaction in glycolysis.</text>
</comment>
<dbReference type="InterPro" id="IPR000771">
    <property type="entry name" value="FBA_II"/>
</dbReference>
<gene>
    <name evidence="13" type="ORF">QTG54_003793</name>
</gene>
<dbReference type="GO" id="GO:0008270">
    <property type="term" value="F:zinc ion binding"/>
    <property type="evidence" value="ECO:0007669"/>
    <property type="project" value="InterPro"/>
</dbReference>
<protein>
    <recommendedName>
        <fullName evidence="6">fructose-bisphosphate aldolase</fullName>
        <ecNumber evidence="6">4.1.2.13</ecNumber>
    </recommendedName>
</protein>
<reference evidence="13" key="1">
    <citation type="submission" date="2023-06" db="EMBL/GenBank/DDBJ databases">
        <title>Survivors Of The Sea: Transcriptome response of Skeletonema marinoi to long-term dormancy.</title>
        <authorList>
            <person name="Pinder M.I.M."/>
            <person name="Kourtchenko O."/>
            <person name="Robertson E.K."/>
            <person name="Larsson T."/>
            <person name="Maumus F."/>
            <person name="Osuna-Cruz C.M."/>
            <person name="Vancaester E."/>
            <person name="Stenow R."/>
            <person name="Vandepoele K."/>
            <person name="Ploug H."/>
            <person name="Bruchert V."/>
            <person name="Godhe A."/>
            <person name="Topel M."/>
        </authorList>
    </citation>
    <scope>NUCLEOTIDE SEQUENCE</scope>
    <source>
        <strain evidence="13">R05AC</strain>
    </source>
</reference>
<evidence type="ECO:0000256" key="3">
    <source>
        <dbReference type="ARBA" id="ARBA00002181"/>
    </source>
</evidence>
<keyword evidence="8" id="KW-0862">Zinc</keyword>
<dbReference type="NCBIfam" id="TIGR00167">
    <property type="entry name" value="cbbA"/>
    <property type="match status" value="1"/>
</dbReference>
<dbReference type="NCBIfam" id="NF006628">
    <property type="entry name" value="PRK09197.1"/>
    <property type="match status" value="1"/>
</dbReference>
<dbReference type="PROSITE" id="PS00806">
    <property type="entry name" value="ALDOLASE_CLASS_II_2"/>
    <property type="match status" value="1"/>
</dbReference>
<keyword evidence="7" id="KW-0479">Metal-binding</keyword>
<evidence type="ECO:0000256" key="8">
    <source>
        <dbReference type="ARBA" id="ARBA00022833"/>
    </source>
</evidence>
<dbReference type="AlphaFoldDB" id="A0AAD8YFY1"/>
<keyword evidence="12" id="KW-0732">Signal</keyword>
<dbReference type="SUPFAM" id="SSF51569">
    <property type="entry name" value="Aldolase"/>
    <property type="match status" value="1"/>
</dbReference>
<evidence type="ECO:0000313" key="13">
    <source>
        <dbReference type="EMBL" id="KAK1745869.1"/>
    </source>
</evidence>
<dbReference type="PROSITE" id="PS00602">
    <property type="entry name" value="ALDOLASE_CLASS_II_1"/>
    <property type="match status" value="1"/>
</dbReference>
<evidence type="ECO:0000313" key="14">
    <source>
        <dbReference type="Proteomes" id="UP001224775"/>
    </source>
</evidence>
<dbReference type="PANTHER" id="PTHR30559">
    <property type="entry name" value="FRUCTOSE-BISPHOSPHATE ALDOLASE CLASS 2"/>
    <property type="match status" value="1"/>
</dbReference>
<dbReference type="GO" id="GO:0005829">
    <property type="term" value="C:cytosol"/>
    <property type="evidence" value="ECO:0007669"/>
    <property type="project" value="TreeGrafter"/>
</dbReference>
<dbReference type="PANTHER" id="PTHR30559:SF0">
    <property type="entry name" value="FRUCTOSE-BISPHOSPHATE ALDOLASE"/>
    <property type="match status" value="1"/>
</dbReference>
<evidence type="ECO:0000256" key="5">
    <source>
        <dbReference type="ARBA" id="ARBA00005812"/>
    </source>
</evidence>
<feature type="region of interest" description="Disordered" evidence="11">
    <location>
        <begin position="43"/>
        <end position="62"/>
    </location>
</feature>
<dbReference type="Gene3D" id="3.20.20.70">
    <property type="entry name" value="Aldolase class I"/>
    <property type="match status" value="1"/>
</dbReference>
<evidence type="ECO:0000256" key="11">
    <source>
        <dbReference type="SAM" id="MobiDB-lite"/>
    </source>
</evidence>
<comment type="catalytic activity">
    <reaction evidence="1">
        <text>beta-D-fructose 1,6-bisphosphate = D-glyceraldehyde 3-phosphate + dihydroxyacetone phosphate</text>
        <dbReference type="Rhea" id="RHEA:14729"/>
        <dbReference type="ChEBI" id="CHEBI:32966"/>
        <dbReference type="ChEBI" id="CHEBI:57642"/>
        <dbReference type="ChEBI" id="CHEBI:59776"/>
        <dbReference type="EC" id="4.1.2.13"/>
    </reaction>
</comment>
<dbReference type="EC" id="4.1.2.13" evidence="6"/>
<keyword evidence="10 13" id="KW-0456">Lyase</keyword>
<dbReference type="FunFam" id="3.20.20.70:FF:000013">
    <property type="entry name" value="Class II fructose-bisphosphate aldolase"/>
    <property type="match status" value="1"/>
</dbReference>
<evidence type="ECO:0000256" key="6">
    <source>
        <dbReference type="ARBA" id="ARBA00013068"/>
    </source>
</evidence>
<dbReference type="Proteomes" id="UP001224775">
    <property type="component" value="Unassembled WGS sequence"/>
</dbReference>
<evidence type="ECO:0000256" key="12">
    <source>
        <dbReference type="SAM" id="SignalP"/>
    </source>
</evidence>
<evidence type="ECO:0000256" key="2">
    <source>
        <dbReference type="ARBA" id="ARBA00001947"/>
    </source>
</evidence>
<sequence>MMLSSKSLALAAVLLVSYDVDAFVSPQQSRTSTALAGYGIGSWKNKSSSPSSSGGAAVATRNPWDDVNETNKVAKTDAFTKAPAAVKKSYGLGSWSKTASPGGSGPASSTKMTPLPASVHAGVVTGQAQVDLLNHAKENGYAIPAVNCVSSSGINACLEAAARNDSPVIIQFSSGGSQFYAGKGLDNTDFAAAIDGAISGAFHVRTLAKRYGVPVILHTDHCAKKLLPWIDGLLEASENYYQMNGEPLFSSHMIDLSEEPIEENLEICQDYLARFSKVGMLLEMELGITGGEEDGVNNEDVALEDLYSKPEEINQVYEALSPISHMYTVAAAFGNVHGVYSPGNVKLEPKILSRAQAYISEKLGNSAPADGKPVNFVFHGGSGSDVTDIQEAIGYGVIKMNIDTDTQWSYWNGINQYSKKNYDYLQGQIGNPEGPEKPNKKYYDPRECMRAAEAETVDRLDQCFSDLLCTNVCGGSLSPSPRGKSIGGLPV</sequence>
<evidence type="ECO:0000256" key="4">
    <source>
        <dbReference type="ARBA" id="ARBA00004714"/>
    </source>
</evidence>
<accession>A0AAD8YFY1</accession>
<keyword evidence="14" id="KW-1185">Reference proteome</keyword>
<comment type="pathway">
    <text evidence="4">Carbohydrate degradation; glycolysis; D-glyceraldehyde 3-phosphate and glycerone phosphate from D-glucose: step 4/4.</text>
</comment>
<keyword evidence="9" id="KW-0324">Glycolysis</keyword>
<name>A0AAD8YFY1_9STRA</name>
<evidence type="ECO:0000256" key="7">
    <source>
        <dbReference type="ARBA" id="ARBA00022723"/>
    </source>
</evidence>
<feature type="signal peptide" evidence="12">
    <location>
        <begin position="1"/>
        <end position="22"/>
    </location>
</feature>
<dbReference type="Pfam" id="PF01116">
    <property type="entry name" value="F_bP_aldolase"/>
    <property type="match status" value="1"/>
</dbReference>
<dbReference type="InterPro" id="IPR006411">
    <property type="entry name" value="Fruct_bisP_bact"/>
</dbReference>
<feature type="chain" id="PRO_5042128380" description="fructose-bisphosphate aldolase" evidence="12">
    <location>
        <begin position="23"/>
        <end position="491"/>
    </location>
</feature>
<proteinExistence type="inferred from homology"/>
<evidence type="ECO:0000256" key="1">
    <source>
        <dbReference type="ARBA" id="ARBA00000441"/>
    </source>
</evidence>
<dbReference type="NCBIfam" id="TIGR01520">
    <property type="entry name" value="FruBisAldo_II_A"/>
    <property type="match status" value="1"/>
</dbReference>
<dbReference type="EMBL" id="JATAAI010000005">
    <property type="protein sequence ID" value="KAK1745869.1"/>
    <property type="molecule type" value="Genomic_DNA"/>
</dbReference>